<sequence>MRRSSIPANGHRAGGCLRPLFLGAALALGPLFAMTAAHAGEARTDGLHLSDGWIRMIIPARPAAGYFTLHNDGTRGRALVAASSPACGRMMLHRTGDGNGADRMVPIARVDVPAGGTVRFAPHGHHLMCMAPDDGMMKVGGTVPVTLRFSDGADLTARFTVRGAGG</sequence>
<dbReference type="Gene3D" id="2.60.40.1890">
    <property type="entry name" value="PCu(A)C copper chaperone"/>
    <property type="match status" value="1"/>
</dbReference>
<dbReference type="Proteomes" id="UP000672602">
    <property type="component" value="Unassembled WGS sequence"/>
</dbReference>
<dbReference type="InterPro" id="IPR036182">
    <property type="entry name" value="PCuAC_sf"/>
</dbReference>
<dbReference type="EMBL" id="JAGMWN010000001">
    <property type="protein sequence ID" value="MBP5855380.1"/>
    <property type="molecule type" value="Genomic_DNA"/>
</dbReference>
<dbReference type="PANTHER" id="PTHR36302">
    <property type="entry name" value="BLR7088 PROTEIN"/>
    <property type="match status" value="1"/>
</dbReference>
<dbReference type="Pfam" id="PF04314">
    <property type="entry name" value="PCuAC"/>
    <property type="match status" value="1"/>
</dbReference>
<dbReference type="InterPro" id="IPR058248">
    <property type="entry name" value="Lxx211020-like"/>
</dbReference>
<comment type="caution">
    <text evidence="2">The sequence shown here is derived from an EMBL/GenBank/DDBJ whole genome shotgun (WGS) entry which is preliminary data.</text>
</comment>
<feature type="chain" id="PRO_5035201091" evidence="1">
    <location>
        <begin position="40"/>
        <end position="166"/>
    </location>
</feature>
<keyword evidence="1" id="KW-0732">Signal</keyword>
<reference evidence="2" key="1">
    <citation type="submission" date="2021-04" db="EMBL/GenBank/DDBJ databases">
        <authorList>
            <person name="Zhang D.-C."/>
        </authorList>
    </citation>
    <scope>NUCLEOTIDE SEQUENCE</scope>
    <source>
        <strain evidence="2">CGMCC 1.15697</strain>
    </source>
</reference>
<accession>A0A8J7RVM2</accession>
<dbReference type="PANTHER" id="PTHR36302:SF1">
    <property type="entry name" value="COPPER CHAPERONE PCU(A)C"/>
    <property type="match status" value="1"/>
</dbReference>
<protein>
    <submittedName>
        <fullName evidence="2">Copper chaperone PCu(A)C</fullName>
    </submittedName>
</protein>
<evidence type="ECO:0000313" key="2">
    <source>
        <dbReference type="EMBL" id="MBP5855380.1"/>
    </source>
</evidence>
<organism evidence="2 3">
    <name type="scientific">Marivibrio halodurans</name>
    <dbReference type="NCBI Taxonomy" id="2039722"/>
    <lineage>
        <taxon>Bacteria</taxon>
        <taxon>Pseudomonadati</taxon>
        <taxon>Pseudomonadota</taxon>
        <taxon>Alphaproteobacteria</taxon>
        <taxon>Rhodospirillales</taxon>
        <taxon>Rhodospirillaceae</taxon>
        <taxon>Marivibrio</taxon>
    </lineage>
</organism>
<keyword evidence="3" id="KW-1185">Reference proteome</keyword>
<feature type="signal peptide" evidence="1">
    <location>
        <begin position="1"/>
        <end position="39"/>
    </location>
</feature>
<dbReference type="AlphaFoldDB" id="A0A8J7RVM2"/>
<evidence type="ECO:0000256" key="1">
    <source>
        <dbReference type="SAM" id="SignalP"/>
    </source>
</evidence>
<dbReference type="SUPFAM" id="SSF110087">
    <property type="entry name" value="DR1885-like metal-binding protein"/>
    <property type="match status" value="1"/>
</dbReference>
<proteinExistence type="predicted"/>
<name>A0A8J7RVM2_9PROT</name>
<dbReference type="RefSeq" id="WP_210679975.1">
    <property type="nucleotide sequence ID" value="NZ_JAGMWN010000001.1"/>
</dbReference>
<gene>
    <name evidence="2" type="ORF">KAJ83_00025</name>
</gene>
<evidence type="ECO:0000313" key="3">
    <source>
        <dbReference type="Proteomes" id="UP000672602"/>
    </source>
</evidence>
<dbReference type="InterPro" id="IPR007410">
    <property type="entry name" value="LpqE-like"/>
</dbReference>